<accession>A0A9X0HLE9</accession>
<comment type="caution">
    <text evidence="1">The sequence shown here is derived from an EMBL/GenBank/DDBJ whole genome shotgun (WGS) entry which is preliminary data.</text>
</comment>
<dbReference type="AlphaFoldDB" id="A0A9X0HLE9"/>
<dbReference type="EMBL" id="LNAL01000006">
    <property type="protein sequence ID" value="KUG08095.1"/>
    <property type="molecule type" value="Genomic_DNA"/>
</dbReference>
<proteinExistence type="predicted"/>
<evidence type="ECO:0008006" key="3">
    <source>
        <dbReference type="Google" id="ProtNLM"/>
    </source>
</evidence>
<dbReference type="RefSeq" id="WP_059069187.1">
    <property type="nucleotide sequence ID" value="NZ_LNAL01000006.1"/>
</dbReference>
<dbReference type="Proteomes" id="UP000054223">
    <property type="component" value="Unassembled WGS sequence"/>
</dbReference>
<protein>
    <recommendedName>
        <fullName evidence="3">DUF3997 domain-containing protein</fullName>
    </recommendedName>
</protein>
<evidence type="ECO:0000313" key="2">
    <source>
        <dbReference type="Proteomes" id="UP000054223"/>
    </source>
</evidence>
<keyword evidence="2" id="KW-1185">Reference proteome</keyword>
<evidence type="ECO:0000313" key="1">
    <source>
        <dbReference type="EMBL" id="KUG08095.1"/>
    </source>
</evidence>
<organism evidence="1 2">
    <name type="scientific">Solirubrum puertoriconensis</name>
    <dbReference type="NCBI Taxonomy" id="1751427"/>
    <lineage>
        <taxon>Bacteria</taxon>
        <taxon>Pseudomonadati</taxon>
        <taxon>Bacteroidota</taxon>
        <taxon>Cytophagia</taxon>
        <taxon>Cytophagales</taxon>
    </lineage>
</organism>
<dbReference type="OrthoDB" id="794236at2"/>
<name>A0A9X0HLE9_SOLP1</name>
<gene>
    <name evidence="1" type="ORF">ASU33_07805</name>
</gene>
<dbReference type="PROSITE" id="PS51257">
    <property type="entry name" value="PROKAR_LIPOPROTEIN"/>
    <property type="match status" value="1"/>
</dbReference>
<sequence length="137" mass="15894">MKVSFGLVGIGALLFLSSCIIDYYDSRLLIINQNSSPVCVETFPDTIPNSKEMNYPEYYLTHIISPLDSAAQMMPGKEGWIDEVHFSNNRKLNIFIYNADSVRAYHSMDSLNRNKRYKRISLSLEELERLNWHVTIR</sequence>
<reference evidence="1 2" key="1">
    <citation type="submission" date="2015-11" db="EMBL/GenBank/DDBJ databases">
        <title>Solirubrum puertoriconensis gen. nov. an environmental bacteria isolated in Puerto Rico.</title>
        <authorList>
            <person name="Cuebas-Irizarry M.F."/>
            <person name="Montalvo-Rodriguez R."/>
        </authorList>
    </citation>
    <scope>NUCLEOTIDE SEQUENCE [LARGE SCALE GENOMIC DNA]</scope>
    <source>
        <strain evidence="1 2">MC1A</strain>
    </source>
</reference>